<feature type="chain" id="PRO_5014837488" evidence="1">
    <location>
        <begin position="20"/>
        <end position="106"/>
    </location>
</feature>
<dbReference type="AlphaFoldDB" id="A0A2M3ZQ34"/>
<reference evidence="2" key="1">
    <citation type="submission" date="2018-01" db="EMBL/GenBank/DDBJ databases">
        <title>An insight into the sialome of Amazonian anophelines.</title>
        <authorList>
            <person name="Ribeiro J.M."/>
            <person name="Scarpassa V."/>
            <person name="Calvo E."/>
        </authorList>
    </citation>
    <scope>NUCLEOTIDE SEQUENCE</scope>
    <source>
        <tissue evidence="2">Salivary glands</tissue>
    </source>
</reference>
<sequence length="106" mass="12260">MHLFVCILAGCRSPARVLACVWVNAIEMKAVMKEMSTLWRDDGSRFGYVGWLPEKIVPIETRVAENEGQKIERKNHASAMPPRLRRFETSFSTLKRLVRSRRFTPP</sequence>
<proteinExistence type="predicted"/>
<feature type="signal peptide" evidence="1">
    <location>
        <begin position="1"/>
        <end position="19"/>
    </location>
</feature>
<accession>A0A2M3ZQ34</accession>
<dbReference type="EMBL" id="GGFM01009852">
    <property type="protein sequence ID" value="MBW30603.1"/>
    <property type="molecule type" value="Transcribed_RNA"/>
</dbReference>
<protein>
    <submittedName>
        <fullName evidence="2">Putative secreted peptide</fullName>
    </submittedName>
</protein>
<evidence type="ECO:0000256" key="1">
    <source>
        <dbReference type="SAM" id="SignalP"/>
    </source>
</evidence>
<organism evidence="2">
    <name type="scientific">Anopheles braziliensis</name>
    <dbReference type="NCBI Taxonomy" id="58242"/>
    <lineage>
        <taxon>Eukaryota</taxon>
        <taxon>Metazoa</taxon>
        <taxon>Ecdysozoa</taxon>
        <taxon>Arthropoda</taxon>
        <taxon>Hexapoda</taxon>
        <taxon>Insecta</taxon>
        <taxon>Pterygota</taxon>
        <taxon>Neoptera</taxon>
        <taxon>Endopterygota</taxon>
        <taxon>Diptera</taxon>
        <taxon>Nematocera</taxon>
        <taxon>Culicoidea</taxon>
        <taxon>Culicidae</taxon>
        <taxon>Anophelinae</taxon>
        <taxon>Anopheles</taxon>
    </lineage>
</organism>
<evidence type="ECO:0000313" key="2">
    <source>
        <dbReference type="EMBL" id="MBW30603.1"/>
    </source>
</evidence>
<name>A0A2M3ZQ34_9DIPT</name>
<keyword evidence="1" id="KW-0732">Signal</keyword>